<dbReference type="Proteomes" id="UP000053424">
    <property type="component" value="Unassembled WGS sequence"/>
</dbReference>
<proteinExistence type="predicted"/>
<protein>
    <submittedName>
        <fullName evidence="1">Uncharacterized protein</fullName>
    </submittedName>
</protein>
<evidence type="ECO:0000313" key="2">
    <source>
        <dbReference type="Proteomes" id="UP000053424"/>
    </source>
</evidence>
<dbReference type="HOGENOM" id="CLU_2886024_0_0_1"/>
<gene>
    <name evidence="1" type="ORF">M413DRAFT_447052</name>
</gene>
<organism evidence="1 2">
    <name type="scientific">Hebeloma cylindrosporum</name>
    <dbReference type="NCBI Taxonomy" id="76867"/>
    <lineage>
        <taxon>Eukaryota</taxon>
        <taxon>Fungi</taxon>
        <taxon>Dikarya</taxon>
        <taxon>Basidiomycota</taxon>
        <taxon>Agaricomycotina</taxon>
        <taxon>Agaricomycetes</taxon>
        <taxon>Agaricomycetidae</taxon>
        <taxon>Agaricales</taxon>
        <taxon>Agaricineae</taxon>
        <taxon>Hymenogastraceae</taxon>
        <taxon>Hebeloma</taxon>
    </lineage>
</organism>
<dbReference type="AlphaFoldDB" id="A0A0C3BSC1"/>
<accession>A0A0C3BSC1</accession>
<dbReference type="EMBL" id="KN831785">
    <property type="protein sequence ID" value="KIM39575.1"/>
    <property type="molecule type" value="Genomic_DNA"/>
</dbReference>
<sequence>MKQELDSRSTVQANRYFHTSCTGRLGPRLDIPPNTETKSSCKGRFVPRLRNKAANSFVDFVED</sequence>
<evidence type="ECO:0000313" key="1">
    <source>
        <dbReference type="EMBL" id="KIM39575.1"/>
    </source>
</evidence>
<reference evidence="2" key="2">
    <citation type="submission" date="2015-01" db="EMBL/GenBank/DDBJ databases">
        <title>Evolutionary Origins and Diversification of the Mycorrhizal Mutualists.</title>
        <authorList>
            <consortium name="DOE Joint Genome Institute"/>
            <consortium name="Mycorrhizal Genomics Consortium"/>
            <person name="Kohler A."/>
            <person name="Kuo A."/>
            <person name="Nagy L.G."/>
            <person name="Floudas D."/>
            <person name="Copeland A."/>
            <person name="Barry K.W."/>
            <person name="Cichocki N."/>
            <person name="Veneault-Fourrey C."/>
            <person name="LaButti K."/>
            <person name="Lindquist E.A."/>
            <person name="Lipzen A."/>
            <person name="Lundell T."/>
            <person name="Morin E."/>
            <person name="Murat C."/>
            <person name="Riley R."/>
            <person name="Ohm R."/>
            <person name="Sun H."/>
            <person name="Tunlid A."/>
            <person name="Henrissat B."/>
            <person name="Grigoriev I.V."/>
            <person name="Hibbett D.S."/>
            <person name="Martin F."/>
        </authorList>
    </citation>
    <scope>NUCLEOTIDE SEQUENCE [LARGE SCALE GENOMIC DNA]</scope>
    <source>
        <strain evidence="2">h7</strain>
    </source>
</reference>
<name>A0A0C3BSC1_HEBCY</name>
<reference evidence="1 2" key="1">
    <citation type="submission" date="2014-04" db="EMBL/GenBank/DDBJ databases">
        <authorList>
            <consortium name="DOE Joint Genome Institute"/>
            <person name="Kuo A."/>
            <person name="Gay G."/>
            <person name="Dore J."/>
            <person name="Kohler A."/>
            <person name="Nagy L.G."/>
            <person name="Floudas D."/>
            <person name="Copeland A."/>
            <person name="Barry K.W."/>
            <person name="Cichocki N."/>
            <person name="Veneault-Fourrey C."/>
            <person name="LaButti K."/>
            <person name="Lindquist E.A."/>
            <person name="Lipzen A."/>
            <person name="Lundell T."/>
            <person name="Morin E."/>
            <person name="Murat C."/>
            <person name="Sun H."/>
            <person name="Tunlid A."/>
            <person name="Henrissat B."/>
            <person name="Grigoriev I.V."/>
            <person name="Hibbett D.S."/>
            <person name="Martin F."/>
            <person name="Nordberg H.P."/>
            <person name="Cantor M.N."/>
            <person name="Hua S.X."/>
        </authorList>
    </citation>
    <scope>NUCLEOTIDE SEQUENCE [LARGE SCALE GENOMIC DNA]</scope>
    <source>
        <strain evidence="2">h7</strain>
    </source>
</reference>
<keyword evidence="2" id="KW-1185">Reference proteome</keyword>